<comment type="caution">
    <text evidence="7">The sequence shown here is derived from an EMBL/GenBank/DDBJ whole genome shotgun (WGS) entry which is preliminary data.</text>
</comment>
<dbReference type="InterPro" id="IPR051600">
    <property type="entry name" value="Beta-PGM-like"/>
</dbReference>
<gene>
    <name evidence="7" type="ORF">ACFSW7_05200</name>
</gene>
<evidence type="ECO:0000256" key="4">
    <source>
        <dbReference type="ARBA" id="ARBA00022842"/>
    </source>
</evidence>
<keyword evidence="3" id="KW-0479">Metal-binding</keyword>
<dbReference type="Pfam" id="PF00702">
    <property type="entry name" value="Hydrolase"/>
    <property type="match status" value="1"/>
</dbReference>
<sequence>MTAAASTQRLDGIRAFLLDLDGVITPTAEIHRRAWSSLFTAEFAKHGVAPYTERDYFEHLDGKPRFDGVRDTLASRGIELPEGSPDDTPDAETVGGLGNRKNAEFARLLAADGIAAYPGSLEFLRAIAATSIRTAVVTSSRNGRTVLEAAGLGRRFTTIIDGVHAAELGLPGKPAPDTYLQAARELDVPAAECAVVEDAESGVASGAAGGFGAVIGVDRGAGHDALRANGATLVVDDLADLIPLLTPTGKGTGA</sequence>
<evidence type="ECO:0000313" key="7">
    <source>
        <dbReference type="EMBL" id="MFD2757773.1"/>
    </source>
</evidence>
<evidence type="ECO:0000313" key="8">
    <source>
        <dbReference type="Proteomes" id="UP001597492"/>
    </source>
</evidence>
<dbReference type="Gene3D" id="3.40.50.1000">
    <property type="entry name" value="HAD superfamily/HAD-like"/>
    <property type="match status" value="1"/>
</dbReference>
<dbReference type="InterPro" id="IPR006439">
    <property type="entry name" value="HAD-SF_hydro_IA"/>
</dbReference>
<keyword evidence="4" id="KW-0460">Magnesium</keyword>
<dbReference type="InterPro" id="IPR023198">
    <property type="entry name" value="PGP-like_dom2"/>
</dbReference>
<dbReference type="SFLD" id="SFLDS00003">
    <property type="entry name" value="Haloacid_Dehalogenase"/>
    <property type="match status" value="1"/>
</dbReference>
<proteinExistence type="inferred from homology"/>
<dbReference type="RefSeq" id="WP_019618237.1">
    <property type="nucleotide sequence ID" value="NZ_JBHUNE010000003.1"/>
</dbReference>
<dbReference type="Proteomes" id="UP001597492">
    <property type="component" value="Unassembled WGS sequence"/>
</dbReference>
<evidence type="ECO:0000256" key="6">
    <source>
        <dbReference type="SAM" id="MobiDB-lite"/>
    </source>
</evidence>
<dbReference type="SUPFAM" id="SSF56784">
    <property type="entry name" value="HAD-like"/>
    <property type="match status" value="1"/>
</dbReference>
<evidence type="ECO:0000256" key="1">
    <source>
        <dbReference type="ARBA" id="ARBA00001946"/>
    </source>
</evidence>
<feature type="region of interest" description="Disordered" evidence="6">
    <location>
        <begin position="77"/>
        <end position="97"/>
    </location>
</feature>
<comment type="similarity">
    <text evidence="2">Belongs to the HAD-like hydrolase superfamily. CbbY/CbbZ/Gph/YieH family.</text>
</comment>
<keyword evidence="8" id="KW-1185">Reference proteome</keyword>
<dbReference type="InterPro" id="IPR023214">
    <property type="entry name" value="HAD_sf"/>
</dbReference>
<organism evidence="7 8">
    <name type="scientific">Gulosibacter faecalis</name>
    <dbReference type="NCBI Taxonomy" id="272240"/>
    <lineage>
        <taxon>Bacteria</taxon>
        <taxon>Bacillati</taxon>
        <taxon>Actinomycetota</taxon>
        <taxon>Actinomycetes</taxon>
        <taxon>Micrococcales</taxon>
        <taxon>Microbacteriaceae</taxon>
        <taxon>Gulosibacter</taxon>
    </lineage>
</organism>
<keyword evidence="5" id="KW-0119">Carbohydrate metabolism</keyword>
<dbReference type="Gene3D" id="1.10.150.240">
    <property type="entry name" value="Putative phosphatase, domain 2"/>
    <property type="match status" value="1"/>
</dbReference>
<evidence type="ECO:0000256" key="3">
    <source>
        <dbReference type="ARBA" id="ARBA00022723"/>
    </source>
</evidence>
<dbReference type="PANTHER" id="PTHR46193:SF18">
    <property type="entry name" value="HEXITOL PHOSPHATASE B"/>
    <property type="match status" value="1"/>
</dbReference>
<dbReference type="InterPro" id="IPR036412">
    <property type="entry name" value="HAD-like_sf"/>
</dbReference>
<dbReference type="PANTHER" id="PTHR46193">
    <property type="entry name" value="6-PHOSPHOGLUCONATE PHOSPHATASE"/>
    <property type="match status" value="1"/>
</dbReference>
<protein>
    <submittedName>
        <fullName evidence="7">HAD-IA family hydrolase</fullName>
    </submittedName>
</protein>
<reference evidence="8" key="1">
    <citation type="journal article" date="2019" name="Int. J. Syst. Evol. Microbiol.">
        <title>The Global Catalogue of Microorganisms (GCM) 10K type strain sequencing project: providing services to taxonomists for standard genome sequencing and annotation.</title>
        <authorList>
            <consortium name="The Broad Institute Genomics Platform"/>
            <consortium name="The Broad Institute Genome Sequencing Center for Infectious Disease"/>
            <person name="Wu L."/>
            <person name="Ma J."/>
        </authorList>
    </citation>
    <scope>NUCLEOTIDE SEQUENCE [LARGE SCALE GENOMIC DNA]</scope>
    <source>
        <strain evidence="8">TISTR 1514</strain>
    </source>
</reference>
<dbReference type="NCBIfam" id="TIGR01509">
    <property type="entry name" value="HAD-SF-IA-v3"/>
    <property type="match status" value="1"/>
</dbReference>
<evidence type="ECO:0000256" key="2">
    <source>
        <dbReference type="ARBA" id="ARBA00006171"/>
    </source>
</evidence>
<dbReference type="GO" id="GO:0016787">
    <property type="term" value="F:hydrolase activity"/>
    <property type="evidence" value="ECO:0007669"/>
    <property type="project" value="UniProtKB-KW"/>
</dbReference>
<dbReference type="EMBL" id="JBHUNE010000003">
    <property type="protein sequence ID" value="MFD2757773.1"/>
    <property type="molecule type" value="Genomic_DNA"/>
</dbReference>
<comment type="cofactor">
    <cofactor evidence="1">
        <name>Mg(2+)</name>
        <dbReference type="ChEBI" id="CHEBI:18420"/>
    </cofactor>
</comment>
<keyword evidence="7" id="KW-0378">Hydrolase</keyword>
<dbReference type="SFLD" id="SFLDG01129">
    <property type="entry name" value="C1.5:_HAD__Beta-PGM__Phosphata"/>
    <property type="match status" value="1"/>
</dbReference>
<name>A0ABW5UWE9_9MICO</name>
<accession>A0ABW5UWE9</accession>
<evidence type="ECO:0000256" key="5">
    <source>
        <dbReference type="ARBA" id="ARBA00023277"/>
    </source>
</evidence>